<keyword evidence="3" id="KW-1185">Reference proteome</keyword>
<sequence>MKNSFILAFVALQISSGGDNTPPSDTLLNPLASIAGTQKVTVHKAGLYENDSQTLDRHDLKDLNLCETSECLAQSLSCSSLKMYKADSDTMSSTSGFHTFDIESSTYQSKYEEYAKSISDIFTASYEKHNDVGIDISCDEDTKLSAAYMYYTQYLKDMYDRVTEDLELDILKIGQQFRKIIKEPQSLIQKNEQLNRIAIYNDEVNTFKNFVHIQSELLIREQLINYEKLSYQELIMRIQIVNSAQSFANCATLQQAEFVQAFNIQKEQNQFMSILYIVMNEEKMRIIVNQEKNQDFVFIENEFKLANTQEMHTRNTNSMIMKMMNMLTYKDRQIAQLSDKLTEQHKFIQFNESEIDKHKKQLEITNQQIAESRDEFDEKLQEMENHNAQEITALKEANTALQKELTKQSELTEQIRPKGDLSINATNIHISNCDVKDLKHMPVGSLQIVANDLSILLHNGNSVIYAK</sequence>
<dbReference type="EMBL" id="CP043316">
    <property type="protein sequence ID" value="QEK38763.1"/>
    <property type="molecule type" value="Genomic_DNA"/>
</dbReference>
<reference evidence="2 3" key="1">
    <citation type="submission" date="2019-08" db="EMBL/GenBank/DDBJ databases">
        <title>Highly reduced genomes of protist endosymbionts show evolutionary convergence.</title>
        <authorList>
            <person name="George E."/>
            <person name="Husnik F."/>
            <person name="Tashyreva D."/>
            <person name="Prokopchuk G."/>
            <person name="Horak A."/>
            <person name="Kwong W.K."/>
            <person name="Lukes J."/>
            <person name="Keeling P.J."/>
        </authorList>
    </citation>
    <scope>NUCLEOTIDE SEQUENCE [LARGE SCALE GENOMIC DNA]</scope>
    <source>
        <strain evidence="2">1604LC</strain>
    </source>
</reference>
<evidence type="ECO:0000256" key="1">
    <source>
        <dbReference type="SAM" id="Coils"/>
    </source>
</evidence>
<accession>A0A5C0UGU2</accession>
<protein>
    <submittedName>
        <fullName evidence="2">Uncharacterized protein</fullName>
    </submittedName>
</protein>
<evidence type="ECO:0000313" key="2">
    <source>
        <dbReference type="EMBL" id="QEK38763.1"/>
    </source>
</evidence>
<name>A0A5C0UGU2_9PROT</name>
<gene>
    <name evidence="2" type="ORF">FZC34_02510</name>
</gene>
<dbReference type="RefSeq" id="WP_148971884.1">
    <property type="nucleotide sequence ID" value="NZ_CP043316.1"/>
</dbReference>
<keyword evidence="1" id="KW-0175">Coiled coil</keyword>
<dbReference type="KEGG" id="cpri:FZC34_02510"/>
<dbReference type="AlphaFoldDB" id="A0A5C0UGU2"/>
<organism evidence="2 3">
    <name type="scientific">Candidatus Cytomitobacter primus</name>
    <dbReference type="NCBI Taxonomy" id="2066024"/>
    <lineage>
        <taxon>Bacteria</taxon>
        <taxon>Pseudomonadati</taxon>
        <taxon>Pseudomonadota</taxon>
        <taxon>Alphaproteobacteria</taxon>
        <taxon>Holosporales</taxon>
        <taxon>Holosporaceae</taxon>
        <taxon>Candidatus Cytomitobacter</taxon>
    </lineage>
</organism>
<proteinExistence type="predicted"/>
<dbReference type="Proteomes" id="UP000325004">
    <property type="component" value="Chromosome"/>
</dbReference>
<feature type="coiled-coil region" evidence="1">
    <location>
        <begin position="348"/>
        <end position="414"/>
    </location>
</feature>
<evidence type="ECO:0000313" key="3">
    <source>
        <dbReference type="Proteomes" id="UP000325004"/>
    </source>
</evidence>